<dbReference type="GO" id="GO:0016018">
    <property type="term" value="F:cyclosporin A binding"/>
    <property type="evidence" value="ECO:0000318"/>
    <property type="project" value="GO_Central"/>
</dbReference>
<feature type="repeat" description="TPR" evidence="6">
    <location>
        <begin position="248"/>
        <end position="281"/>
    </location>
</feature>
<comment type="similarity">
    <text evidence="2">Belongs to the cyclophilin-type PPIase family.</text>
</comment>
<dbReference type="SMART" id="SM00028">
    <property type="entry name" value="TPR"/>
    <property type="match status" value="2"/>
</dbReference>
<comment type="catalytic activity">
    <reaction evidence="1">
        <text>[protein]-peptidylproline (omega=180) = [protein]-peptidylproline (omega=0)</text>
        <dbReference type="Rhea" id="RHEA:16237"/>
        <dbReference type="Rhea" id="RHEA-COMP:10747"/>
        <dbReference type="Rhea" id="RHEA-COMP:10748"/>
        <dbReference type="ChEBI" id="CHEBI:83833"/>
        <dbReference type="ChEBI" id="CHEBI:83834"/>
        <dbReference type="EC" id="5.2.1.8"/>
    </reaction>
</comment>
<evidence type="ECO:0000256" key="3">
    <source>
        <dbReference type="ARBA" id="ARBA00013194"/>
    </source>
</evidence>
<dbReference type="InterPro" id="IPR002130">
    <property type="entry name" value="Cyclophilin-type_PPIase_dom"/>
</dbReference>
<evidence type="ECO:0000256" key="1">
    <source>
        <dbReference type="ARBA" id="ARBA00000971"/>
    </source>
</evidence>
<dbReference type="InterPro" id="IPR020892">
    <property type="entry name" value="Cyclophilin-type_PPIase_CS"/>
</dbReference>
<dbReference type="AlphaFoldDB" id="A0A2K1KNF1"/>
<keyword evidence="6" id="KW-0802">TPR repeat</keyword>
<dbReference type="Gramene" id="Pp3c4_14420V3.1">
    <property type="protein sequence ID" value="Pp3c4_14420V3.1"/>
    <property type="gene ID" value="Pp3c4_14420"/>
</dbReference>
<evidence type="ECO:0000256" key="5">
    <source>
        <dbReference type="ARBA" id="ARBA00023235"/>
    </source>
</evidence>
<dbReference type="EC" id="5.2.1.8" evidence="3"/>
<dbReference type="PROSITE" id="PS50072">
    <property type="entry name" value="CSA_PPIASE_2"/>
    <property type="match status" value="1"/>
</dbReference>
<keyword evidence="10" id="KW-1185">Reference proteome</keyword>
<dbReference type="GO" id="GO:0003755">
    <property type="term" value="F:peptidyl-prolyl cis-trans isomerase activity"/>
    <property type="evidence" value="ECO:0000318"/>
    <property type="project" value="GO_Central"/>
</dbReference>
<protein>
    <recommendedName>
        <fullName evidence="3">peptidylprolyl isomerase</fullName>
        <ecNumber evidence="3">5.2.1.8</ecNumber>
    </recommendedName>
</protein>
<gene>
    <name evidence="8" type="ORF">PHYPA_006205</name>
</gene>
<dbReference type="Gramene" id="Pp3c4_14420V3.2">
    <property type="protein sequence ID" value="Pp3c4_14420V3.2"/>
    <property type="gene ID" value="Pp3c4_14420"/>
</dbReference>
<dbReference type="PROSITE" id="PS50005">
    <property type="entry name" value="TPR"/>
    <property type="match status" value="1"/>
</dbReference>
<dbReference type="FunFam" id="2.40.100.10:FF:000025">
    <property type="entry name" value="Peptidyl-prolyl cis-trans isomerase CYP19-2"/>
    <property type="match status" value="1"/>
</dbReference>
<dbReference type="OMA" id="VCWELED"/>
<dbReference type="STRING" id="3218.A0A2K1KNF1"/>
<keyword evidence="4" id="KW-0697">Rotamase</keyword>
<sequence length="311" mass="35180">MLPRGRPRISTGEKGIGPVSRRPFYYKRSIFHRVIKEFIIQGGDFENANGTGGESIYGKSFDDKNFQMKHERKGMLYMANAGPNTNGFQFFIVTNRTPHLDGKHVLFGKVLKGMGIVRSLEHQPTDSSTDLPLNELRIVDCGELPEGADDGFTQDGDTYPDWPSDLDVQPVDAAWREAAVDSARVFGNEFFKKGDYKTALRMYRKALRYLDVCWEKEELDESLQVDLQNPQGALTDCEYAMQTGVDNVKALFRRGQALLAMGDIDSALMSLTKASNIEPNDAGIKKELAAVRKNIKERNEREKKFYARMFK</sequence>
<organism evidence="8">
    <name type="scientific">Physcomitrium patens</name>
    <name type="common">Spreading-leaved earth moss</name>
    <name type="synonym">Physcomitrella patens</name>
    <dbReference type="NCBI Taxonomy" id="3218"/>
    <lineage>
        <taxon>Eukaryota</taxon>
        <taxon>Viridiplantae</taxon>
        <taxon>Streptophyta</taxon>
        <taxon>Embryophyta</taxon>
        <taxon>Bryophyta</taxon>
        <taxon>Bryophytina</taxon>
        <taxon>Bryopsida</taxon>
        <taxon>Funariidae</taxon>
        <taxon>Funariales</taxon>
        <taxon>Funariaceae</taxon>
        <taxon>Physcomitrium</taxon>
    </lineage>
</organism>
<keyword evidence="5" id="KW-0413">Isomerase</keyword>
<reference evidence="8 10" key="2">
    <citation type="journal article" date="2018" name="Plant J.">
        <title>The Physcomitrella patens chromosome-scale assembly reveals moss genome structure and evolution.</title>
        <authorList>
            <person name="Lang D."/>
            <person name="Ullrich K.K."/>
            <person name="Murat F."/>
            <person name="Fuchs J."/>
            <person name="Jenkins J."/>
            <person name="Haas F.B."/>
            <person name="Piednoel M."/>
            <person name="Gundlach H."/>
            <person name="Van Bel M."/>
            <person name="Meyberg R."/>
            <person name="Vives C."/>
            <person name="Morata J."/>
            <person name="Symeonidi A."/>
            <person name="Hiss M."/>
            <person name="Muchero W."/>
            <person name="Kamisugi Y."/>
            <person name="Saleh O."/>
            <person name="Blanc G."/>
            <person name="Decker E.L."/>
            <person name="van Gessel N."/>
            <person name="Grimwood J."/>
            <person name="Hayes R.D."/>
            <person name="Graham S.W."/>
            <person name="Gunter L.E."/>
            <person name="McDaniel S.F."/>
            <person name="Hoernstein S.N.W."/>
            <person name="Larsson A."/>
            <person name="Li F.W."/>
            <person name="Perroud P.F."/>
            <person name="Phillips J."/>
            <person name="Ranjan P."/>
            <person name="Rokshar D.S."/>
            <person name="Rothfels C.J."/>
            <person name="Schneider L."/>
            <person name="Shu S."/>
            <person name="Stevenson D.W."/>
            <person name="Thummler F."/>
            <person name="Tillich M."/>
            <person name="Villarreal Aguilar J.C."/>
            <person name="Widiez T."/>
            <person name="Wong G.K."/>
            <person name="Wymore A."/>
            <person name="Zhang Y."/>
            <person name="Zimmer A.D."/>
            <person name="Quatrano R.S."/>
            <person name="Mayer K.F.X."/>
            <person name="Goodstein D."/>
            <person name="Casacuberta J.M."/>
            <person name="Vandepoele K."/>
            <person name="Reski R."/>
            <person name="Cuming A.C."/>
            <person name="Tuskan G.A."/>
            <person name="Maumus F."/>
            <person name="Salse J."/>
            <person name="Schmutz J."/>
            <person name="Rensing S.A."/>
        </authorList>
    </citation>
    <scope>NUCLEOTIDE SEQUENCE [LARGE SCALE GENOMIC DNA]</scope>
    <source>
        <strain evidence="9 10">cv. Gransden 2004</strain>
    </source>
</reference>
<dbReference type="EnsemblPlants" id="Pp3c4_14420V3.2">
    <property type="protein sequence ID" value="Pp3c4_14420V3.2"/>
    <property type="gene ID" value="Pp3c4_14420"/>
</dbReference>
<dbReference type="Gene3D" id="1.25.40.10">
    <property type="entry name" value="Tetratricopeptide repeat domain"/>
    <property type="match status" value="1"/>
</dbReference>
<evidence type="ECO:0000259" key="7">
    <source>
        <dbReference type="PROSITE" id="PS50072"/>
    </source>
</evidence>
<evidence type="ECO:0000256" key="6">
    <source>
        <dbReference type="PROSITE-ProRule" id="PRU00339"/>
    </source>
</evidence>
<dbReference type="EMBL" id="ABEU02000004">
    <property type="protein sequence ID" value="PNR55309.1"/>
    <property type="molecule type" value="Genomic_DNA"/>
</dbReference>
<evidence type="ECO:0000313" key="8">
    <source>
        <dbReference type="EMBL" id="PNR55309.1"/>
    </source>
</evidence>
<dbReference type="GO" id="GO:0005737">
    <property type="term" value="C:cytoplasm"/>
    <property type="evidence" value="ECO:0000318"/>
    <property type="project" value="GO_Central"/>
</dbReference>
<accession>A0A2K1KNF1</accession>
<dbReference type="PANTHER" id="PTHR11071">
    <property type="entry name" value="PEPTIDYL-PROLYL CIS-TRANS ISOMERASE"/>
    <property type="match status" value="1"/>
</dbReference>
<dbReference type="PaxDb" id="3218-PP1S219_24V6.1"/>
<evidence type="ECO:0000256" key="4">
    <source>
        <dbReference type="ARBA" id="ARBA00023110"/>
    </source>
</evidence>
<dbReference type="SUPFAM" id="SSF50891">
    <property type="entry name" value="Cyclophilin-like"/>
    <property type="match status" value="1"/>
</dbReference>
<dbReference type="SUPFAM" id="SSF48452">
    <property type="entry name" value="TPR-like"/>
    <property type="match status" value="1"/>
</dbReference>
<dbReference type="PANTHER" id="PTHR11071:SF561">
    <property type="entry name" value="PEPTIDYL-PROLYL CIS-TRANS ISOMERASE D-RELATED"/>
    <property type="match status" value="1"/>
</dbReference>
<dbReference type="InterPro" id="IPR019734">
    <property type="entry name" value="TPR_rpt"/>
</dbReference>
<dbReference type="EnsemblPlants" id="Pp3c4_14420V3.1">
    <property type="protein sequence ID" value="Pp3c4_14420V3.1"/>
    <property type="gene ID" value="Pp3c4_14420"/>
</dbReference>
<dbReference type="GO" id="GO:0006457">
    <property type="term" value="P:protein folding"/>
    <property type="evidence" value="ECO:0000318"/>
    <property type="project" value="GO_Central"/>
</dbReference>
<dbReference type="Pfam" id="PF00160">
    <property type="entry name" value="Pro_isomerase"/>
    <property type="match status" value="1"/>
</dbReference>
<evidence type="ECO:0000256" key="2">
    <source>
        <dbReference type="ARBA" id="ARBA00007365"/>
    </source>
</evidence>
<evidence type="ECO:0000313" key="9">
    <source>
        <dbReference type="EnsemblPlants" id="Pp3c4_14420V3.1"/>
    </source>
</evidence>
<reference evidence="9" key="3">
    <citation type="submission" date="2020-12" db="UniProtKB">
        <authorList>
            <consortium name="EnsemblPlants"/>
        </authorList>
    </citation>
    <scope>IDENTIFICATION</scope>
</reference>
<dbReference type="InterPro" id="IPR011990">
    <property type="entry name" value="TPR-like_helical_dom_sf"/>
</dbReference>
<name>A0A2K1KNF1_PHYPA</name>
<dbReference type="Pfam" id="PF13181">
    <property type="entry name" value="TPR_8"/>
    <property type="match status" value="1"/>
</dbReference>
<dbReference type="PROSITE" id="PS00170">
    <property type="entry name" value="CSA_PPIASE_1"/>
    <property type="match status" value="1"/>
</dbReference>
<dbReference type="InterPro" id="IPR029000">
    <property type="entry name" value="Cyclophilin-like_dom_sf"/>
</dbReference>
<dbReference type="Gene3D" id="2.40.100.10">
    <property type="entry name" value="Cyclophilin-like"/>
    <property type="match status" value="1"/>
</dbReference>
<reference evidence="8 10" key="1">
    <citation type="journal article" date="2008" name="Science">
        <title>The Physcomitrella genome reveals evolutionary insights into the conquest of land by plants.</title>
        <authorList>
            <person name="Rensing S."/>
            <person name="Lang D."/>
            <person name="Zimmer A."/>
            <person name="Terry A."/>
            <person name="Salamov A."/>
            <person name="Shapiro H."/>
            <person name="Nishiyama T."/>
            <person name="Perroud P.-F."/>
            <person name="Lindquist E."/>
            <person name="Kamisugi Y."/>
            <person name="Tanahashi T."/>
            <person name="Sakakibara K."/>
            <person name="Fujita T."/>
            <person name="Oishi K."/>
            <person name="Shin-I T."/>
            <person name="Kuroki Y."/>
            <person name="Toyoda A."/>
            <person name="Suzuki Y."/>
            <person name="Hashimoto A."/>
            <person name="Yamaguchi K."/>
            <person name="Sugano A."/>
            <person name="Kohara Y."/>
            <person name="Fujiyama A."/>
            <person name="Anterola A."/>
            <person name="Aoki S."/>
            <person name="Ashton N."/>
            <person name="Barbazuk W.B."/>
            <person name="Barker E."/>
            <person name="Bennetzen J."/>
            <person name="Bezanilla M."/>
            <person name="Blankenship R."/>
            <person name="Cho S.H."/>
            <person name="Dutcher S."/>
            <person name="Estelle M."/>
            <person name="Fawcett J.A."/>
            <person name="Gundlach H."/>
            <person name="Hanada K."/>
            <person name="Heyl A."/>
            <person name="Hicks K.A."/>
            <person name="Hugh J."/>
            <person name="Lohr M."/>
            <person name="Mayer K."/>
            <person name="Melkozernov A."/>
            <person name="Murata T."/>
            <person name="Nelson D."/>
            <person name="Pils B."/>
            <person name="Prigge M."/>
            <person name="Reiss B."/>
            <person name="Renner T."/>
            <person name="Rombauts S."/>
            <person name="Rushton P."/>
            <person name="Sanderfoot A."/>
            <person name="Schween G."/>
            <person name="Shiu S.-H."/>
            <person name="Stueber K."/>
            <person name="Theodoulou F.L."/>
            <person name="Tu H."/>
            <person name="Van de Peer Y."/>
            <person name="Verrier P.J."/>
            <person name="Waters E."/>
            <person name="Wood A."/>
            <person name="Yang L."/>
            <person name="Cove D."/>
            <person name="Cuming A."/>
            <person name="Hasebe M."/>
            <person name="Lucas S."/>
            <person name="Mishler D.B."/>
            <person name="Reski R."/>
            <person name="Grigoriev I."/>
            <person name="Quatrano R.S."/>
            <person name="Boore J.L."/>
        </authorList>
    </citation>
    <scope>NUCLEOTIDE SEQUENCE [LARGE SCALE GENOMIC DNA]</scope>
    <source>
        <strain evidence="9 10">cv. Gransden 2004</strain>
    </source>
</reference>
<feature type="domain" description="PPIase cyclophilin-type" evidence="7">
    <location>
        <begin position="9"/>
        <end position="143"/>
    </location>
</feature>
<proteinExistence type="inferred from homology"/>
<dbReference type="Proteomes" id="UP000006727">
    <property type="component" value="Chromosome 4"/>
</dbReference>
<evidence type="ECO:0000313" key="10">
    <source>
        <dbReference type="Proteomes" id="UP000006727"/>
    </source>
</evidence>
<dbReference type="PRINTS" id="PR00153">
    <property type="entry name" value="CSAPPISMRASE"/>
</dbReference>
<dbReference type="InParanoid" id="A0A2K1KNF1"/>